<evidence type="ECO:0000256" key="1">
    <source>
        <dbReference type="ARBA" id="ARBA00000085"/>
    </source>
</evidence>
<evidence type="ECO:0000256" key="7">
    <source>
        <dbReference type="SAM" id="Coils"/>
    </source>
</evidence>
<keyword evidence="3" id="KW-0597">Phosphoprotein</keyword>
<dbReference type="Proteomes" id="UP000028725">
    <property type="component" value="Unassembled WGS sequence"/>
</dbReference>
<dbReference type="InterPro" id="IPR050736">
    <property type="entry name" value="Sensor_HK_Regulatory"/>
</dbReference>
<dbReference type="InterPro" id="IPR003594">
    <property type="entry name" value="HATPase_dom"/>
</dbReference>
<dbReference type="GO" id="GO:0000155">
    <property type="term" value="F:phosphorelay sensor kinase activity"/>
    <property type="evidence" value="ECO:0007669"/>
    <property type="project" value="InterPro"/>
</dbReference>
<dbReference type="SUPFAM" id="SSF55781">
    <property type="entry name" value="GAF domain-like"/>
    <property type="match status" value="4"/>
</dbReference>
<evidence type="ECO:0000313" key="10">
    <source>
        <dbReference type="Proteomes" id="UP000028725"/>
    </source>
</evidence>
<protein>
    <recommendedName>
        <fullName evidence="2">histidine kinase</fullName>
        <ecNumber evidence="2">2.7.13.3</ecNumber>
    </recommendedName>
</protein>
<dbReference type="PATRIC" id="fig|394096.3.peg.3905"/>
<comment type="caution">
    <text evidence="9">The sequence shown here is derived from an EMBL/GenBank/DDBJ whole genome shotgun (WGS) entry which is preliminary data.</text>
</comment>
<dbReference type="InterPro" id="IPR003018">
    <property type="entry name" value="GAF"/>
</dbReference>
<dbReference type="Gene3D" id="3.30.450.40">
    <property type="match status" value="4"/>
</dbReference>
<dbReference type="EC" id="2.7.13.3" evidence="2"/>
<gene>
    <name evidence="9" type="ORF">DB31_7865</name>
</gene>
<sequence length="966" mass="104327">MFMPEGDLAAAAEGVARALELLVSAPSVRAVFEEVGRWTARVLAADHCSISWKSPDGTLHTFATAGLSEEAASAYAALWMGAIQAVPGVAQPRLVEDLGADALLEGEPSLRERLGMRSLVALPLAVPEGTRLGALVAWFQAVHVPSPPALRSAGLCATLVSLVLEREHLREEVRRSEQARAKAERAEGLRLSRFQAVTEGFGRALTRNEVARVVLDLGIPALGAMTGLVHLVQPDGQGVELAASVGVAPEVEAALRLLPRQGNMPGYDAARTRQPVWLESREALHARYPDMALGLDSAEACAFLPLLVEGKVLGVLALGFETPRRFTEPEQTSMLGLARQCGLALERSLLYEREHAARLQAEAAGLRMRLLADASALLSRSIEWKETVNGVARLALGIFADWCSVDVSAEGSQARQVTLLHADPARASLTQELSRYRLDLTHFSSIEAVLRTGRSYLEPQLTPERLAKLTGNSRSLQLLKELGAQSFITAPLVARGRTLGAVSFIRGAGKPPYGPEDQALAEELASRAALAMDNARLFEQRREAEEESRQSAARLHLLVQVSQLVAEAGLDLEQVVDVLVRAVTRELGDCCLLQLVSEDGQYLELAAVHHPDAMVRELLEEVVRVRRLRVGEGLQGAAVSTGQTLFLGAMSAAALEGVGPEAAMRPYFVRRGPQDLIAVPLVARGNACGCLLVLRDARGQPYGQDDQVLLESIAGRAALAIEDARLYSAALDSLRLRDDFLSVAGHELKNPLNALQLQLRVLARKAREARLSDSLAERAERVARTGERLGVLIEDLLDVSRITAGQLQLQLGEVDLSALASEGVSRMSEEFVRAGCEVRVEAGQPVVGRWDRLRLEQVVTNLLSNAIKYGRSKPVLVRVEVAPGAARLSVTDQGYGIAPEEQVRIFQRFQRAEATRHIQGLGLGLWICRQIAESHGGTLRVVSEPGKGSTFILELPRPEPGVPSNS</sequence>
<evidence type="ECO:0000256" key="3">
    <source>
        <dbReference type="ARBA" id="ARBA00022553"/>
    </source>
</evidence>
<dbReference type="InterPro" id="IPR036097">
    <property type="entry name" value="HisK_dim/P_sf"/>
</dbReference>
<feature type="coiled-coil region" evidence="7">
    <location>
        <begin position="527"/>
        <end position="554"/>
    </location>
</feature>
<dbReference type="Gene3D" id="3.30.565.10">
    <property type="entry name" value="Histidine kinase-like ATPase, C-terminal domain"/>
    <property type="match status" value="1"/>
</dbReference>
<dbReference type="PROSITE" id="PS50109">
    <property type="entry name" value="HIS_KIN"/>
    <property type="match status" value="1"/>
</dbReference>
<name>A0A085WLR5_9BACT</name>
<keyword evidence="4" id="KW-0808">Transferase</keyword>
<dbReference type="InterPro" id="IPR003661">
    <property type="entry name" value="HisK_dim/P_dom"/>
</dbReference>
<feature type="coiled-coil region" evidence="7">
    <location>
        <begin position="159"/>
        <end position="189"/>
    </location>
</feature>
<dbReference type="FunFam" id="3.30.565.10:FF:000006">
    <property type="entry name" value="Sensor histidine kinase WalK"/>
    <property type="match status" value="1"/>
</dbReference>
<dbReference type="CDD" id="cd00075">
    <property type="entry name" value="HATPase"/>
    <property type="match status" value="1"/>
</dbReference>
<dbReference type="PANTHER" id="PTHR43711:SF31">
    <property type="entry name" value="HISTIDINE KINASE"/>
    <property type="match status" value="1"/>
</dbReference>
<dbReference type="Pfam" id="PF02518">
    <property type="entry name" value="HATPase_c"/>
    <property type="match status" value="1"/>
</dbReference>
<dbReference type="CDD" id="cd00082">
    <property type="entry name" value="HisKA"/>
    <property type="match status" value="1"/>
</dbReference>
<dbReference type="STRING" id="394096.DB31_7865"/>
<dbReference type="Pfam" id="PF01590">
    <property type="entry name" value="GAF"/>
    <property type="match status" value="1"/>
</dbReference>
<dbReference type="SMART" id="SM00387">
    <property type="entry name" value="HATPase_c"/>
    <property type="match status" value="1"/>
</dbReference>
<proteinExistence type="predicted"/>
<dbReference type="PANTHER" id="PTHR43711">
    <property type="entry name" value="TWO-COMPONENT HISTIDINE KINASE"/>
    <property type="match status" value="1"/>
</dbReference>
<evidence type="ECO:0000313" key="9">
    <source>
        <dbReference type="EMBL" id="KFE68628.1"/>
    </source>
</evidence>
<dbReference type="SUPFAM" id="SSF55874">
    <property type="entry name" value="ATPase domain of HSP90 chaperone/DNA topoisomerase II/histidine kinase"/>
    <property type="match status" value="1"/>
</dbReference>
<dbReference type="SUPFAM" id="SSF47384">
    <property type="entry name" value="Homodimeric domain of signal transducing histidine kinase"/>
    <property type="match status" value="1"/>
</dbReference>
<dbReference type="SMART" id="SM00065">
    <property type="entry name" value="GAF"/>
    <property type="match status" value="4"/>
</dbReference>
<evidence type="ECO:0000256" key="6">
    <source>
        <dbReference type="ARBA" id="ARBA00023012"/>
    </source>
</evidence>
<dbReference type="AlphaFoldDB" id="A0A085WLR5"/>
<evidence type="ECO:0000259" key="8">
    <source>
        <dbReference type="PROSITE" id="PS50109"/>
    </source>
</evidence>
<dbReference type="InterPro" id="IPR004358">
    <property type="entry name" value="Sig_transdc_His_kin-like_C"/>
</dbReference>
<dbReference type="Gene3D" id="1.10.287.130">
    <property type="match status" value="1"/>
</dbReference>
<accession>A0A085WLR5</accession>
<comment type="catalytic activity">
    <reaction evidence="1">
        <text>ATP + protein L-histidine = ADP + protein N-phospho-L-histidine.</text>
        <dbReference type="EC" id="2.7.13.3"/>
    </reaction>
</comment>
<keyword evidence="10" id="KW-1185">Reference proteome</keyword>
<keyword evidence="6" id="KW-0902">Two-component regulatory system</keyword>
<dbReference type="SMART" id="SM00388">
    <property type="entry name" value="HisKA"/>
    <property type="match status" value="1"/>
</dbReference>
<organism evidence="9 10">
    <name type="scientific">Hyalangium minutum</name>
    <dbReference type="NCBI Taxonomy" id="394096"/>
    <lineage>
        <taxon>Bacteria</taxon>
        <taxon>Pseudomonadati</taxon>
        <taxon>Myxococcota</taxon>
        <taxon>Myxococcia</taxon>
        <taxon>Myxococcales</taxon>
        <taxon>Cystobacterineae</taxon>
        <taxon>Archangiaceae</taxon>
        <taxon>Hyalangium</taxon>
    </lineage>
</organism>
<dbReference type="Pfam" id="PF13185">
    <property type="entry name" value="GAF_2"/>
    <property type="match status" value="2"/>
</dbReference>
<dbReference type="InterPro" id="IPR036890">
    <property type="entry name" value="HATPase_C_sf"/>
</dbReference>
<keyword evidence="5" id="KW-0418">Kinase</keyword>
<dbReference type="InterPro" id="IPR029016">
    <property type="entry name" value="GAF-like_dom_sf"/>
</dbReference>
<dbReference type="PRINTS" id="PR00344">
    <property type="entry name" value="BCTRLSENSOR"/>
</dbReference>
<dbReference type="OrthoDB" id="5377281at2"/>
<dbReference type="EMBL" id="JMCB01000006">
    <property type="protein sequence ID" value="KFE68628.1"/>
    <property type="molecule type" value="Genomic_DNA"/>
</dbReference>
<dbReference type="Pfam" id="PF00512">
    <property type="entry name" value="HisKA"/>
    <property type="match status" value="1"/>
</dbReference>
<evidence type="ECO:0000256" key="5">
    <source>
        <dbReference type="ARBA" id="ARBA00022777"/>
    </source>
</evidence>
<reference evidence="9 10" key="1">
    <citation type="submission" date="2014-04" db="EMBL/GenBank/DDBJ databases">
        <title>Genome assembly of Hyalangium minutum DSM 14724.</title>
        <authorList>
            <person name="Sharma G."/>
            <person name="Subramanian S."/>
        </authorList>
    </citation>
    <scope>NUCLEOTIDE SEQUENCE [LARGE SCALE GENOMIC DNA]</scope>
    <source>
        <strain evidence="9 10">DSM 14724</strain>
    </source>
</reference>
<feature type="domain" description="Histidine kinase" evidence="8">
    <location>
        <begin position="743"/>
        <end position="959"/>
    </location>
</feature>
<keyword evidence="7" id="KW-0175">Coiled coil</keyword>
<dbReference type="InterPro" id="IPR005467">
    <property type="entry name" value="His_kinase_dom"/>
</dbReference>
<evidence type="ECO:0000256" key="2">
    <source>
        <dbReference type="ARBA" id="ARBA00012438"/>
    </source>
</evidence>
<evidence type="ECO:0000256" key="4">
    <source>
        <dbReference type="ARBA" id="ARBA00022679"/>
    </source>
</evidence>